<dbReference type="EMBL" id="SACR01000001">
    <property type="protein sequence ID" value="RVU49592.1"/>
    <property type="molecule type" value="Genomic_DNA"/>
</dbReference>
<evidence type="ECO:0000313" key="5">
    <source>
        <dbReference type="EMBL" id="RVU49592.1"/>
    </source>
</evidence>
<accession>A0A437RS68</accession>
<keyword evidence="5" id="KW-0808">Transferase</keyword>
<evidence type="ECO:0000256" key="3">
    <source>
        <dbReference type="ARBA" id="ARBA00022985"/>
    </source>
</evidence>
<dbReference type="RefSeq" id="WP_128227226.1">
    <property type="nucleotide sequence ID" value="NZ_SACR01000001.1"/>
</dbReference>
<comment type="pathway">
    <text evidence="1">Bacterial outer membrane biogenesis; lipooligosaccharide biosynthesis.</text>
</comment>
<dbReference type="InterPro" id="IPR002654">
    <property type="entry name" value="Glyco_trans_25"/>
</dbReference>
<comment type="pathway">
    <text evidence="2">Glycan metabolism; lacto-N-neotetraose biosynthesis.</text>
</comment>
<keyword evidence="3" id="KW-0448">Lipopolysaccharide biosynthesis</keyword>
<comment type="caution">
    <text evidence="5">The sequence shown here is derived from an EMBL/GenBank/DDBJ whole genome shotgun (WGS) entry which is preliminary data.</text>
</comment>
<dbReference type="AlphaFoldDB" id="A0A437RS68"/>
<name>A0A437RS68_9BURK</name>
<evidence type="ECO:0000256" key="2">
    <source>
        <dbReference type="ARBA" id="ARBA00005222"/>
    </source>
</evidence>
<organism evidence="5 6">
    <name type="scientific">Rubrivivax rivuli</name>
    <dbReference type="NCBI Taxonomy" id="1862385"/>
    <lineage>
        <taxon>Bacteria</taxon>
        <taxon>Pseudomonadati</taxon>
        <taxon>Pseudomonadota</taxon>
        <taxon>Betaproteobacteria</taxon>
        <taxon>Burkholderiales</taxon>
        <taxon>Sphaerotilaceae</taxon>
        <taxon>Rubrivivax</taxon>
    </lineage>
</organism>
<dbReference type="GO" id="GO:0009103">
    <property type="term" value="P:lipopolysaccharide biosynthetic process"/>
    <property type="evidence" value="ECO:0007669"/>
    <property type="project" value="UniProtKB-KW"/>
</dbReference>
<dbReference type="Pfam" id="PF01755">
    <property type="entry name" value="Glyco_transf_25"/>
    <property type="match status" value="1"/>
</dbReference>
<dbReference type="CDD" id="cd06532">
    <property type="entry name" value="Glyco_transf_25"/>
    <property type="match status" value="1"/>
</dbReference>
<sequence>MTALQTWVINLDRAPERLARISAQLQALQLPYTRLAAVDARALTPAQRAALDEPAFHRKHGMTPVPGELGCYLSHIEVMRAFLASEAQFALVLEDDVLLQNSLPAVLQGLMQHPTRWDVVKLSAVHRGTPQPYLQVAPGHQLAVMLSRCTGSSAYLMNRRAAQAYLRERDGLLPMQLPYDHVFDQGWRFGLKFRLVTPTPCGHDEHIASTITAPAGGSRKFHWTRRLPTYAYRIGNELKRLAYGLRETRLERHTTQSSAG</sequence>
<dbReference type="GO" id="GO:0016740">
    <property type="term" value="F:transferase activity"/>
    <property type="evidence" value="ECO:0007669"/>
    <property type="project" value="UniProtKB-KW"/>
</dbReference>
<evidence type="ECO:0000259" key="4">
    <source>
        <dbReference type="Pfam" id="PF01755"/>
    </source>
</evidence>
<feature type="domain" description="Glycosyl transferase family 25" evidence="4">
    <location>
        <begin position="5"/>
        <end position="122"/>
    </location>
</feature>
<keyword evidence="6" id="KW-1185">Reference proteome</keyword>
<gene>
    <name evidence="5" type="ORF">EOE66_03270</name>
</gene>
<proteinExistence type="predicted"/>
<dbReference type="UniPathway" id="UPA00501"/>
<evidence type="ECO:0000313" key="6">
    <source>
        <dbReference type="Proteomes" id="UP000285575"/>
    </source>
</evidence>
<evidence type="ECO:0000256" key="1">
    <source>
        <dbReference type="ARBA" id="ARBA00005068"/>
    </source>
</evidence>
<dbReference type="UniPathway" id="UPA00820"/>
<reference evidence="5 6" key="1">
    <citation type="submission" date="2019-01" db="EMBL/GenBank/DDBJ databases">
        <authorList>
            <person name="Chen W.-M."/>
        </authorList>
    </citation>
    <scope>NUCLEOTIDE SEQUENCE [LARGE SCALE GENOMIC DNA]</scope>
    <source>
        <strain evidence="5 6">KYPY4</strain>
    </source>
</reference>
<protein>
    <submittedName>
        <fullName evidence="5">Glycosyltransferase family 25 protein</fullName>
    </submittedName>
</protein>
<dbReference type="OrthoDB" id="119742at2"/>
<dbReference type="Proteomes" id="UP000285575">
    <property type="component" value="Unassembled WGS sequence"/>
</dbReference>